<keyword evidence="5" id="KW-1185">Reference proteome</keyword>
<dbReference type="Pfam" id="PF20434">
    <property type="entry name" value="BD-FAE"/>
    <property type="match status" value="1"/>
</dbReference>
<feature type="domain" description="BD-FAE-like" evidence="3">
    <location>
        <begin position="62"/>
        <end position="246"/>
    </location>
</feature>
<comment type="similarity">
    <text evidence="1">Belongs to the 'GDXG' lipolytic enzyme family.</text>
</comment>
<dbReference type="PANTHER" id="PTHR48081">
    <property type="entry name" value="AB HYDROLASE SUPERFAMILY PROTEIN C4A8.06C"/>
    <property type="match status" value="1"/>
</dbReference>
<organism evidence="4 5">
    <name type="scientific">Acinetobacter piscicola</name>
    <dbReference type="NCBI Taxonomy" id="2006115"/>
    <lineage>
        <taxon>Bacteria</taxon>
        <taxon>Pseudomonadati</taxon>
        <taxon>Pseudomonadota</taxon>
        <taxon>Gammaproteobacteria</taxon>
        <taxon>Moraxellales</taxon>
        <taxon>Moraxellaceae</taxon>
        <taxon>Acinetobacter</taxon>
    </lineage>
</organism>
<dbReference type="Proteomes" id="UP000593966">
    <property type="component" value="Chromosome"/>
</dbReference>
<dbReference type="InterPro" id="IPR029058">
    <property type="entry name" value="AB_hydrolase_fold"/>
</dbReference>
<dbReference type="InterPro" id="IPR049492">
    <property type="entry name" value="BD-FAE-like_dom"/>
</dbReference>
<evidence type="ECO:0000256" key="1">
    <source>
        <dbReference type="ARBA" id="ARBA00010515"/>
    </source>
</evidence>
<sequence length="295" mass="33788">MFSRNFQDKQQFVLKKIQAFKAFYADFRLYDLASITINGLTPKKGYQLHANIAYGLKARQRLDLYISEQKQNKPLIIFVHGGAWSHGDKSAYKFVGEAFSRYGYDVAVLNYHLAPQFKFPTYVDDLAIALNFLEQQQMRLGISTQNIALMGHSAGAFNIASLLYHPQRFQSAIKTQIKAIIGIAGPYHFDYKGDPLAGHAFDQDTPYQHVMPYYFVEKNEVQHYLFLAENDQIVKDTNSFDLKNKLEALGNHCQICVIPKTGHVSIMGSISSLFSRFYRTRSEIIKALDQTFERL</sequence>
<dbReference type="InterPro" id="IPR050300">
    <property type="entry name" value="GDXG_lipolytic_enzyme"/>
</dbReference>
<dbReference type="SUPFAM" id="SSF53474">
    <property type="entry name" value="alpha/beta-Hydrolases"/>
    <property type="match status" value="1"/>
</dbReference>
<evidence type="ECO:0000313" key="4">
    <source>
        <dbReference type="EMBL" id="QOW45432.1"/>
    </source>
</evidence>
<keyword evidence="2 4" id="KW-0378">Hydrolase</keyword>
<evidence type="ECO:0000256" key="2">
    <source>
        <dbReference type="ARBA" id="ARBA00022801"/>
    </source>
</evidence>
<gene>
    <name evidence="4" type="ORF">G0028_05705</name>
</gene>
<accession>A0A7S6VV08</accession>
<dbReference type="EMBL" id="CP048659">
    <property type="protein sequence ID" value="QOW45432.1"/>
    <property type="molecule type" value="Genomic_DNA"/>
</dbReference>
<proteinExistence type="inferred from homology"/>
<reference evidence="4 5" key="1">
    <citation type="submission" date="2020-02" db="EMBL/GenBank/DDBJ databases">
        <title>Tigecycline-resistant Acinetobacter species from pigs and migratory birds.</title>
        <authorList>
            <person name="Chen C."/>
            <person name="Sun J."/>
            <person name="Liao X.-P."/>
            <person name="Liu Y.-H."/>
        </authorList>
    </citation>
    <scope>NUCLEOTIDE SEQUENCE [LARGE SCALE GENOMIC DNA]</scope>
    <source>
        <strain evidence="4 5">YH12207_T</strain>
    </source>
</reference>
<name>A0A7S6VV08_9GAMM</name>
<dbReference type="RefSeq" id="WP_180044875.1">
    <property type="nucleotide sequence ID" value="NZ_CP048659.1"/>
</dbReference>
<dbReference type="PANTHER" id="PTHR48081:SF33">
    <property type="entry name" value="KYNURENINE FORMAMIDASE"/>
    <property type="match status" value="1"/>
</dbReference>
<dbReference type="GO" id="GO:0016787">
    <property type="term" value="F:hydrolase activity"/>
    <property type="evidence" value="ECO:0007669"/>
    <property type="project" value="UniProtKB-KW"/>
</dbReference>
<dbReference type="PROSITE" id="PS01173">
    <property type="entry name" value="LIPASE_GDXG_HIS"/>
    <property type="match status" value="1"/>
</dbReference>
<dbReference type="Gene3D" id="3.40.50.1820">
    <property type="entry name" value="alpha/beta hydrolase"/>
    <property type="match status" value="1"/>
</dbReference>
<protein>
    <submittedName>
        <fullName evidence="4">Alpha/beta hydrolase</fullName>
    </submittedName>
</protein>
<dbReference type="InterPro" id="IPR002168">
    <property type="entry name" value="Lipase_GDXG_HIS_AS"/>
</dbReference>
<evidence type="ECO:0000259" key="3">
    <source>
        <dbReference type="Pfam" id="PF20434"/>
    </source>
</evidence>
<dbReference type="AlphaFoldDB" id="A0A7S6VV08"/>
<evidence type="ECO:0000313" key="5">
    <source>
        <dbReference type="Proteomes" id="UP000593966"/>
    </source>
</evidence>